<name>A0A841JX31_9BACT</name>
<feature type="compositionally biased region" description="Basic and acidic residues" evidence="1">
    <location>
        <begin position="465"/>
        <end position="512"/>
    </location>
</feature>
<feature type="compositionally biased region" description="Gly residues" evidence="1">
    <location>
        <begin position="437"/>
        <end position="446"/>
    </location>
</feature>
<sequence>MTSEQLQATRAERWRQIANPLLTADDARAWLDAAGLCLFLPRRQQLLAPAPSFVEACSGAPAEAPSREAIDNAGDLMRRLVSEAAIIPLNLFGTPSETPDFLATTEAFPYIFSLRGTRDWKTEPGGKTSPLVLGIWNLLEKEGTLTAVEIQSTLGRELTEAAALRGLMELWSNLRVMPEFAGDTPTRWSLTQLRFKDQLNAGGKMSQTTALSALVSLYLESVVAASSEDIETFLSPLTSRSRVRETVNGLAATRQLSMVSVGAQPMFHIAGTLPEFAEPEAAEKAPAEGAADDSKPAFRPRQADRAPRTFERKPFERKPYERKTGERTTGERKTSDRPAARGPRKPDGERKPWQRKSEGDGKSFGRSTGFGKKPFDKTARPRDAASRDARPSDGERPARTERGLGTSRGLSRGPGSDRAPRTGRTSGTGRPSFRAGAGAGGAGRSSGGKFPPKKFGGKPAGGKFGGREDRPWTPRPAGDGERRPVEDFELPTRPRREDSDDRPSSFRPREAGASRPSSGFAGKSKFAGSKKFDGPRKFDGPGRPKSGAAKFGGSKPAGRTFGGARSDRPRTDRPSSDRPRTDRPRSGGAGTDRPGTDRPRTDRPRTDRPRTDRPKFGGSKFGAGAKGRDAEGGKRPFFRKRPEEGSGGESRPRSSARPSFGSSRPSAGRPQAGGARSGGAWKDKPAGARSFKPAGDASERPRSPRSAFGKSKPAGGGSFGAGKKFGGRPAAGGKSFGGAKKFGAPKKFGAAKKFGGFGARKPGGAKPPFRKRKDEGSKSAE</sequence>
<feature type="compositionally biased region" description="Low complexity" evidence="1">
    <location>
        <begin position="403"/>
        <end position="416"/>
    </location>
</feature>
<protein>
    <submittedName>
        <fullName evidence="2">Uncharacterized protein</fullName>
    </submittedName>
</protein>
<dbReference type="Proteomes" id="UP000538666">
    <property type="component" value="Unassembled WGS sequence"/>
</dbReference>
<feature type="compositionally biased region" description="Basic and acidic residues" evidence="1">
    <location>
        <begin position="373"/>
        <end position="402"/>
    </location>
</feature>
<gene>
    <name evidence="2" type="ORF">HNQ77_003892</name>
</gene>
<dbReference type="OrthoDB" id="113412at2"/>
<feature type="region of interest" description="Disordered" evidence="1">
    <location>
        <begin position="279"/>
        <end position="781"/>
    </location>
</feature>
<dbReference type="EMBL" id="JACHEK010000008">
    <property type="protein sequence ID" value="MBB6145922.1"/>
    <property type="molecule type" value="Genomic_DNA"/>
</dbReference>
<dbReference type="RefSeq" id="WP_156186074.1">
    <property type="nucleotide sequence ID" value="NZ_JACHEK010000008.1"/>
</dbReference>
<accession>A0A841JX31</accession>
<feature type="compositionally biased region" description="Gly residues" evidence="1">
    <location>
        <begin position="714"/>
        <end position="724"/>
    </location>
</feature>
<feature type="compositionally biased region" description="Basic and acidic residues" evidence="1">
    <location>
        <begin position="281"/>
        <end position="363"/>
    </location>
</feature>
<feature type="compositionally biased region" description="Basic and acidic residues" evidence="1">
    <location>
        <begin position="626"/>
        <end position="644"/>
    </location>
</feature>
<proteinExistence type="predicted"/>
<dbReference type="AlphaFoldDB" id="A0A841JX31"/>
<feature type="compositionally biased region" description="Low complexity" evidence="1">
    <location>
        <begin position="653"/>
        <end position="670"/>
    </location>
</feature>
<comment type="caution">
    <text evidence="2">The sequence shown here is derived from an EMBL/GenBank/DDBJ whole genome shotgun (WGS) entry which is preliminary data.</text>
</comment>
<keyword evidence="3" id="KW-1185">Reference proteome</keyword>
<feature type="compositionally biased region" description="Low complexity" evidence="1">
    <location>
        <begin position="731"/>
        <end position="767"/>
    </location>
</feature>
<feature type="compositionally biased region" description="Basic and acidic residues" evidence="1">
    <location>
        <begin position="565"/>
        <end position="585"/>
    </location>
</feature>
<feature type="compositionally biased region" description="Basic and acidic residues" evidence="1">
    <location>
        <begin position="772"/>
        <end position="781"/>
    </location>
</feature>
<organism evidence="2 3">
    <name type="scientific">Silvibacterium bohemicum</name>
    <dbReference type="NCBI Taxonomy" id="1577686"/>
    <lineage>
        <taxon>Bacteria</taxon>
        <taxon>Pseudomonadati</taxon>
        <taxon>Acidobacteriota</taxon>
        <taxon>Terriglobia</taxon>
        <taxon>Terriglobales</taxon>
        <taxon>Acidobacteriaceae</taxon>
        <taxon>Silvibacterium</taxon>
    </lineage>
</organism>
<evidence type="ECO:0000313" key="3">
    <source>
        <dbReference type="Proteomes" id="UP000538666"/>
    </source>
</evidence>
<reference evidence="2 3" key="1">
    <citation type="submission" date="2020-08" db="EMBL/GenBank/DDBJ databases">
        <title>Genomic Encyclopedia of Type Strains, Phase IV (KMG-IV): sequencing the most valuable type-strain genomes for metagenomic binning, comparative biology and taxonomic classification.</title>
        <authorList>
            <person name="Goeker M."/>
        </authorList>
    </citation>
    <scope>NUCLEOTIDE SEQUENCE [LARGE SCALE GENOMIC DNA]</scope>
    <source>
        <strain evidence="2 3">DSM 103733</strain>
    </source>
</reference>
<evidence type="ECO:0000256" key="1">
    <source>
        <dbReference type="SAM" id="MobiDB-lite"/>
    </source>
</evidence>
<feature type="compositionally biased region" description="Basic and acidic residues" evidence="1">
    <location>
        <begin position="530"/>
        <end position="542"/>
    </location>
</feature>
<evidence type="ECO:0000313" key="2">
    <source>
        <dbReference type="EMBL" id="MBB6145922.1"/>
    </source>
</evidence>
<feature type="compositionally biased region" description="Basic and acidic residues" evidence="1">
    <location>
        <begin position="594"/>
        <end position="615"/>
    </location>
</feature>